<comment type="caution">
    <text evidence="1">The sequence shown here is derived from an EMBL/GenBank/DDBJ whole genome shotgun (WGS) entry which is preliminary data.</text>
</comment>
<feature type="non-terminal residue" evidence="1">
    <location>
        <position position="1"/>
    </location>
</feature>
<organism evidence="1 2">
    <name type="scientific">Comamonas thiooxydans</name>
    <dbReference type="NCBI Taxonomy" id="363952"/>
    <lineage>
        <taxon>Bacteria</taxon>
        <taxon>Pseudomonadati</taxon>
        <taxon>Pseudomonadota</taxon>
        <taxon>Betaproteobacteria</taxon>
        <taxon>Burkholderiales</taxon>
        <taxon>Comamonadaceae</taxon>
        <taxon>Comamonas</taxon>
    </lineage>
</organism>
<protein>
    <submittedName>
        <fullName evidence="1">Uncharacterized protein</fullName>
    </submittedName>
</protein>
<dbReference type="Proteomes" id="UP001161065">
    <property type="component" value="Unassembled WGS sequence"/>
</dbReference>
<evidence type="ECO:0000313" key="2">
    <source>
        <dbReference type="Proteomes" id="UP001161065"/>
    </source>
</evidence>
<reference evidence="1" key="1">
    <citation type="submission" date="2022-09" db="EMBL/GenBank/DDBJ databases">
        <title>Intensive care unit water sources are persistently colonized with multi-drug resistant bacteria and are the site of extensive horizontal gene transfer of antibiotic resistance genes.</title>
        <authorList>
            <person name="Diorio-Toth L."/>
        </authorList>
    </citation>
    <scope>NUCLEOTIDE SEQUENCE</scope>
    <source>
        <strain evidence="1">GD03832</strain>
    </source>
</reference>
<accession>A0AA42Q601</accession>
<proteinExistence type="predicted"/>
<gene>
    <name evidence="1" type="ORF">N5D63_26485</name>
</gene>
<evidence type="ECO:0000313" key="1">
    <source>
        <dbReference type="EMBL" id="MDH1337674.1"/>
    </source>
</evidence>
<sequence length="191" mass="20095">STGGFWPADIGVPKAWAAGGYNNFKQGAVFTPSTPNGYQYWADVVVEKAIDSLTFSEEPALIPGEILSVLDTEAGTLRGNLVPQVMPVVQSTNFRHPLMVTEVGFMGRASTDVTQMPVVSIGTEADPTRFANAVSLDSLVASGDLSVHRIPIPAGGALVEDIKVTVTQAGVGGPIPGRFYWRGVFMVDGGT</sequence>
<name>A0AA42Q601_9BURK</name>
<dbReference type="EMBL" id="JAOCEK010000078">
    <property type="protein sequence ID" value="MDH1337674.1"/>
    <property type="molecule type" value="Genomic_DNA"/>
</dbReference>
<dbReference type="AlphaFoldDB" id="A0AA42Q601"/>